<sequence>MKKSLPTHLRSPEEAASRPPQPGSRDNEESESESTLQFITETGTSRHKGQVLRIIRGQARQYRRRNQNLPSKRMIGAHHPNTKSNKIKQNSTLDTRRLLANLAIKYVNPEPSGGPASSRVDPFNVLPLDGRGVSQSLIFQYHTALVITEHVFSPFRSNFQKARFLNLAISDSAVLHTFLATVANMLGTMSGRDSRLDMHYHLGQAITIVNKRISNCDYKAVTKETVMAIAWLTNMGRWSMDMTSLTIHYDGLEVLVKSKIQELVGDPFILNLTLWTDIFCAIATGYEPRFRYLVQVPLDIDHKDLEPLSLLGVRYKIKLSNLTGLQDLSNETVEIWRMLRQLIAKEQRTAESQTTNFTEAEHNCIQCPDRLVYRVLALSQCRVPDSPNHNAVIFMLFGYAALSHVILFSRNVPPWFYLQVDTGPRERILQKLKRMGIVIETIDLRAFQIAYPEMMLWIIMMGGLTTIGMEAQGRYASLLAEACYAAGITGTAELAISLSDFLWTDLYLDTTYKRFWDAVGVLWDAVAAAHGLARSWK</sequence>
<feature type="region of interest" description="Disordered" evidence="1">
    <location>
        <begin position="1"/>
        <end position="48"/>
    </location>
</feature>
<proteinExistence type="predicted"/>
<dbReference type="RefSeq" id="XP_024735500.1">
    <property type="nucleotide sequence ID" value="XM_024880360.1"/>
</dbReference>
<dbReference type="AlphaFoldDB" id="A0A2J6T6F4"/>
<evidence type="ECO:0000256" key="1">
    <source>
        <dbReference type="SAM" id="MobiDB-lite"/>
    </source>
</evidence>
<gene>
    <name evidence="2" type="ORF">K444DRAFT_613488</name>
</gene>
<dbReference type="Pfam" id="PF11951">
    <property type="entry name" value="Fungal_trans_2"/>
    <property type="match status" value="1"/>
</dbReference>
<organism evidence="2 3">
    <name type="scientific">Hyaloscypha bicolor E</name>
    <dbReference type="NCBI Taxonomy" id="1095630"/>
    <lineage>
        <taxon>Eukaryota</taxon>
        <taxon>Fungi</taxon>
        <taxon>Dikarya</taxon>
        <taxon>Ascomycota</taxon>
        <taxon>Pezizomycotina</taxon>
        <taxon>Leotiomycetes</taxon>
        <taxon>Helotiales</taxon>
        <taxon>Hyaloscyphaceae</taxon>
        <taxon>Hyaloscypha</taxon>
        <taxon>Hyaloscypha bicolor</taxon>
    </lineage>
</organism>
<evidence type="ECO:0008006" key="4">
    <source>
        <dbReference type="Google" id="ProtNLM"/>
    </source>
</evidence>
<feature type="compositionally biased region" description="Polar residues" evidence="1">
    <location>
        <begin position="33"/>
        <end position="43"/>
    </location>
</feature>
<reference evidence="2 3" key="1">
    <citation type="submission" date="2016-04" db="EMBL/GenBank/DDBJ databases">
        <title>A degradative enzymes factory behind the ericoid mycorrhizal symbiosis.</title>
        <authorList>
            <consortium name="DOE Joint Genome Institute"/>
            <person name="Martino E."/>
            <person name="Morin E."/>
            <person name="Grelet G."/>
            <person name="Kuo A."/>
            <person name="Kohler A."/>
            <person name="Daghino S."/>
            <person name="Barry K."/>
            <person name="Choi C."/>
            <person name="Cichocki N."/>
            <person name="Clum A."/>
            <person name="Copeland A."/>
            <person name="Hainaut M."/>
            <person name="Haridas S."/>
            <person name="Labutti K."/>
            <person name="Lindquist E."/>
            <person name="Lipzen A."/>
            <person name="Khouja H.-R."/>
            <person name="Murat C."/>
            <person name="Ohm R."/>
            <person name="Olson A."/>
            <person name="Spatafora J."/>
            <person name="Veneault-Fourrey C."/>
            <person name="Henrissat B."/>
            <person name="Grigoriev I."/>
            <person name="Martin F."/>
            <person name="Perotto S."/>
        </authorList>
    </citation>
    <scope>NUCLEOTIDE SEQUENCE [LARGE SCALE GENOMIC DNA]</scope>
    <source>
        <strain evidence="2 3">E</strain>
    </source>
</reference>
<evidence type="ECO:0000313" key="3">
    <source>
        <dbReference type="Proteomes" id="UP000235371"/>
    </source>
</evidence>
<name>A0A2J6T6F4_9HELO</name>
<dbReference type="InterPro" id="IPR021858">
    <property type="entry name" value="Fun_TF"/>
</dbReference>
<dbReference type="Proteomes" id="UP000235371">
    <property type="component" value="Unassembled WGS sequence"/>
</dbReference>
<accession>A0A2J6T6F4</accession>
<feature type="region of interest" description="Disordered" evidence="1">
    <location>
        <begin position="63"/>
        <end position="87"/>
    </location>
</feature>
<keyword evidence="3" id="KW-1185">Reference proteome</keyword>
<dbReference type="GeneID" id="36588437"/>
<dbReference type="PANTHER" id="PTHR37540:SF10">
    <property type="entry name" value="SIGMA-70 REGION 2 FAMILY PROTEIN"/>
    <property type="match status" value="1"/>
</dbReference>
<dbReference type="EMBL" id="KZ613817">
    <property type="protein sequence ID" value="PMD58596.1"/>
    <property type="molecule type" value="Genomic_DNA"/>
</dbReference>
<dbReference type="PANTHER" id="PTHR37540">
    <property type="entry name" value="TRANSCRIPTION FACTOR (ACR-2), PUTATIVE-RELATED-RELATED"/>
    <property type="match status" value="1"/>
</dbReference>
<dbReference type="OrthoDB" id="10287738at2759"/>
<evidence type="ECO:0000313" key="2">
    <source>
        <dbReference type="EMBL" id="PMD58596.1"/>
    </source>
</evidence>
<dbReference type="InParanoid" id="A0A2J6T6F4"/>
<dbReference type="STRING" id="1095630.A0A2J6T6F4"/>
<protein>
    <recommendedName>
        <fullName evidence="4">Transcription factor domain-containing protein</fullName>
    </recommendedName>
</protein>